<feature type="compositionally biased region" description="Gly residues" evidence="1">
    <location>
        <begin position="123"/>
        <end position="162"/>
    </location>
</feature>
<evidence type="ECO:0000313" key="3">
    <source>
        <dbReference type="Proteomes" id="UP000007875"/>
    </source>
</evidence>
<reference evidence="3" key="1">
    <citation type="submission" date="2003-08" db="EMBL/GenBank/DDBJ databases">
        <authorList>
            <person name="Birren B."/>
            <person name="Nusbaum C."/>
            <person name="Abebe A."/>
            <person name="Abouelleil A."/>
            <person name="Adekoya E."/>
            <person name="Ait-zahra M."/>
            <person name="Allen N."/>
            <person name="Allen T."/>
            <person name="An P."/>
            <person name="Anderson M."/>
            <person name="Anderson S."/>
            <person name="Arachchi H."/>
            <person name="Armbruster J."/>
            <person name="Bachantsang P."/>
            <person name="Baldwin J."/>
            <person name="Barry A."/>
            <person name="Bayul T."/>
            <person name="Blitshsteyn B."/>
            <person name="Bloom T."/>
            <person name="Blye J."/>
            <person name="Boguslavskiy L."/>
            <person name="Borowsky M."/>
            <person name="Boukhgalter B."/>
            <person name="Brunache A."/>
            <person name="Butler J."/>
            <person name="Calixte N."/>
            <person name="Calvo S."/>
            <person name="Camarata J."/>
            <person name="Campo K."/>
            <person name="Chang J."/>
            <person name="Cheshatsang Y."/>
            <person name="Citroen M."/>
            <person name="Collymore A."/>
            <person name="Considine T."/>
            <person name="Cook A."/>
            <person name="Cooke P."/>
            <person name="Corum B."/>
            <person name="Cuomo C."/>
            <person name="David R."/>
            <person name="Dawoe T."/>
            <person name="Degray S."/>
            <person name="Dodge S."/>
            <person name="Dooley K."/>
            <person name="Dorje P."/>
            <person name="Dorjee K."/>
            <person name="Dorris L."/>
            <person name="Duffey N."/>
            <person name="Dupes A."/>
            <person name="Elkins T."/>
            <person name="Engels R."/>
            <person name="Erickson J."/>
            <person name="Farina A."/>
            <person name="Faro S."/>
            <person name="Ferreira P."/>
            <person name="Fischer H."/>
            <person name="Fitzgerald M."/>
            <person name="Foley K."/>
            <person name="Gage D."/>
            <person name="Galagan J."/>
            <person name="Gearin G."/>
            <person name="Gnerre S."/>
            <person name="Gnirke A."/>
            <person name="Goyette A."/>
            <person name="Graham J."/>
            <person name="Grandbois E."/>
            <person name="Gyaltsen K."/>
            <person name="Hafez N."/>
            <person name="Hagopian D."/>
            <person name="Hagos B."/>
            <person name="Hall J."/>
            <person name="Hatcher B."/>
            <person name="Heller A."/>
            <person name="Higgins H."/>
            <person name="Honan T."/>
            <person name="Horn A."/>
            <person name="Houde N."/>
            <person name="Hughes L."/>
            <person name="Hulme W."/>
            <person name="Husby E."/>
            <person name="Iliev I."/>
            <person name="Jaffe D."/>
            <person name="Jones C."/>
            <person name="Kamal M."/>
            <person name="Kamat A."/>
            <person name="Kamvysselis M."/>
            <person name="Karlsson E."/>
            <person name="Kells C."/>
            <person name="Kieu A."/>
            <person name="Kisner P."/>
            <person name="Kodira C."/>
            <person name="Kulbokas E."/>
            <person name="Labutti K."/>
            <person name="Lama D."/>
            <person name="Landers T."/>
            <person name="Leger J."/>
            <person name="Levine S."/>
            <person name="Lewis D."/>
            <person name="Lewis T."/>
            <person name="Lindblad-toh K."/>
            <person name="Liu X."/>
            <person name="Lokyitsang T."/>
            <person name="Lokyitsang Y."/>
            <person name="Lucien O."/>
            <person name="Lui A."/>
            <person name="Ma L.J."/>
            <person name="Mabbitt R."/>
            <person name="Macdonald J."/>
            <person name="Maclean C."/>
            <person name="Major J."/>
            <person name="Manning J."/>
            <person name="Marabella R."/>
            <person name="Maru K."/>
            <person name="Matthews C."/>
            <person name="Mauceli E."/>
            <person name="Mccarthy M."/>
            <person name="Mcdonough S."/>
            <person name="Mcghee T."/>
            <person name="Meldrim J."/>
            <person name="Meneus L."/>
            <person name="Mesirov J."/>
            <person name="Mihalev A."/>
            <person name="Mihova T."/>
            <person name="Mikkelsen T."/>
            <person name="Mlenga V."/>
            <person name="Moru K."/>
            <person name="Mozes J."/>
            <person name="Mulrain L."/>
            <person name="Munson G."/>
            <person name="Naylor J."/>
            <person name="Newes C."/>
            <person name="Nguyen C."/>
            <person name="Nguyen N."/>
            <person name="Nguyen T."/>
            <person name="Nicol R."/>
            <person name="Nielsen C."/>
            <person name="Nizzari M."/>
            <person name="Norbu C."/>
            <person name="Norbu N."/>
            <person name="O'donnell P."/>
            <person name="Okoawo O."/>
            <person name="O'leary S."/>
            <person name="Omotosho B."/>
            <person name="O'neill K."/>
            <person name="Osman S."/>
            <person name="Parker S."/>
            <person name="Perrin D."/>
            <person name="Phunkhang P."/>
            <person name="Piqani B."/>
            <person name="Purcell S."/>
            <person name="Rachupka T."/>
            <person name="Ramasamy U."/>
            <person name="Rameau R."/>
            <person name="Ray V."/>
            <person name="Raymond C."/>
            <person name="Retta R."/>
            <person name="Richardson S."/>
            <person name="Rise C."/>
            <person name="Rodriguez J."/>
            <person name="Rogers J."/>
            <person name="Rogov P."/>
            <person name="Rutman M."/>
            <person name="Schupbach R."/>
            <person name="Seaman C."/>
            <person name="Settipalli S."/>
            <person name="Sharpe T."/>
            <person name="Sheridan J."/>
            <person name="Sherpa N."/>
            <person name="Shi J."/>
            <person name="Smirnov S."/>
            <person name="Smith C."/>
            <person name="Sougnez C."/>
            <person name="Spencer B."/>
            <person name="Stalker J."/>
            <person name="Stange-thomann N."/>
            <person name="Stavropoulos S."/>
            <person name="Stetson K."/>
            <person name="Stone C."/>
            <person name="Stone S."/>
            <person name="Stubbs M."/>
            <person name="Talamas J."/>
            <person name="Tchuinga P."/>
            <person name="Tenzing P."/>
            <person name="Tesfaye S."/>
            <person name="Theodore J."/>
            <person name="Thoulutsang Y."/>
            <person name="Topham K."/>
            <person name="Towey S."/>
            <person name="Tsamla T."/>
            <person name="Tsomo N."/>
            <person name="Vallee D."/>
            <person name="Vassiliev H."/>
            <person name="Venkataraman V."/>
            <person name="Vinson J."/>
            <person name="Vo A."/>
            <person name="Wade C."/>
            <person name="Wang S."/>
            <person name="Wangchuk T."/>
            <person name="Wangdi T."/>
            <person name="Whittaker C."/>
            <person name="Wilkinson J."/>
            <person name="Wu Y."/>
            <person name="Wyman D."/>
            <person name="Yadav S."/>
            <person name="Yang S."/>
            <person name="Yang X."/>
            <person name="Yeager S."/>
            <person name="Yee E."/>
            <person name="Young G."/>
            <person name="Zainoun J."/>
            <person name="Zembeck L."/>
            <person name="Zimmer A."/>
            <person name="Zody M."/>
            <person name="Lander E."/>
        </authorList>
    </citation>
    <scope>NUCLEOTIDE SEQUENCE [LARGE SCALE GENOMIC DNA]</scope>
</reference>
<sequence>MDGEYTERPLIIAGGAGGSAGPHGAVQYTTTDASLSPNGKDGYQSTANVGNGGTNGNGGNRGYRLTGNNVPGGGAGFRGDGVKSSDNRFEPRPTAAVAVKRNNQENVNPPGSGGTYNYNGVPYDGGFGGGGSGARNAPGGAGGYSGGGGANLDGHSGGGGSFKDGERVGNYRIEANNIGAGEVRIEYLGESLIINQEIRDEQTS</sequence>
<dbReference type="OMA" id="MDGEYTE"/>
<keyword evidence="3" id="KW-1185">Reference proteome</keyword>
<dbReference type="HOGENOM" id="CLU_1277230_0_0_1"/>
<name>H2YD58_CIOSA</name>
<evidence type="ECO:0000256" key="1">
    <source>
        <dbReference type="SAM" id="MobiDB-lite"/>
    </source>
</evidence>
<feature type="compositionally biased region" description="Gly residues" evidence="1">
    <location>
        <begin position="50"/>
        <end position="61"/>
    </location>
</feature>
<feature type="compositionally biased region" description="Gly residues" evidence="1">
    <location>
        <begin position="70"/>
        <end position="79"/>
    </location>
</feature>
<proteinExistence type="predicted"/>
<feature type="region of interest" description="Disordered" evidence="1">
    <location>
        <begin position="1"/>
        <end position="167"/>
    </location>
</feature>
<reference evidence="2" key="2">
    <citation type="submission" date="2025-05" db="UniProtKB">
        <authorList>
            <consortium name="Ensembl"/>
        </authorList>
    </citation>
    <scope>IDENTIFICATION</scope>
</reference>
<protein>
    <submittedName>
        <fullName evidence="2">Uncharacterized protein</fullName>
    </submittedName>
</protein>
<dbReference type="AlphaFoldDB" id="H2YD58"/>
<dbReference type="Proteomes" id="UP000007875">
    <property type="component" value="Unassembled WGS sequence"/>
</dbReference>
<evidence type="ECO:0000313" key="2">
    <source>
        <dbReference type="Ensembl" id="ENSCSAVP00000003256.1"/>
    </source>
</evidence>
<feature type="compositionally biased region" description="Polar residues" evidence="1">
    <location>
        <begin position="27"/>
        <end position="47"/>
    </location>
</feature>
<dbReference type="Ensembl" id="ENSCSAVT00000003306.1">
    <property type="protein sequence ID" value="ENSCSAVP00000003256.1"/>
    <property type="gene ID" value="ENSCSAVG00000001940.1"/>
</dbReference>
<organism evidence="2 3">
    <name type="scientific">Ciona savignyi</name>
    <name type="common">Pacific transparent sea squirt</name>
    <dbReference type="NCBI Taxonomy" id="51511"/>
    <lineage>
        <taxon>Eukaryota</taxon>
        <taxon>Metazoa</taxon>
        <taxon>Chordata</taxon>
        <taxon>Tunicata</taxon>
        <taxon>Ascidiacea</taxon>
        <taxon>Phlebobranchia</taxon>
        <taxon>Cionidae</taxon>
        <taxon>Ciona</taxon>
    </lineage>
</organism>
<feature type="compositionally biased region" description="Basic and acidic residues" evidence="1">
    <location>
        <begin position="80"/>
        <end position="91"/>
    </location>
</feature>
<accession>H2YD58</accession>
<dbReference type="Ensembl" id="ENSCSAVT00000003307.1">
    <property type="protein sequence ID" value="ENSCSAVP00000003257.1"/>
    <property type="gene ID" value="ENSCSAVG00000001940.1"/>
</dbReference>